<dbReference type="GO" id="GO:0005739">
    <property type="term" value="C:mitochondrion"/>
    <property type="evidence" value="ECO:0007669"/>
    <property type="project" value="TreeGrafter"/>
</dbReference>
<dbReference type="GO" id="GO:0016301">
    <property type="term" value="F:kinase activity"/>
    <property type="evidence" value="ECO:0007669"/>
    <property type="project" value="UniProtKB-KW"/>
</dbReference>
<dbReference type="GeneID" id="54555510"/>
<feature type="domain" description="Aminoglycoside phosphotransferase" evidence="1">
    <location>
        <begin position="61"/>
        <end position="326"/>
    </location>
</feature>
<name>A0A6A6JPT4_WESOR</name>
<keyword evidence="2" id="KW-0808">Transferase</keyword>
<sequence>MAITNLEHDRELFEYTSGRWLYNESLRLAERRLVFNVDELKKAAANAMNMSVSDIANFSKLAEGGFNRVFEISMKDGSSILARLPYPSTIPRRLAVASEVATLDFVRAQGVPTPRVLGYSVDDNPVGSEYILMEKLPGRPIGDAWYELSEKDRLKVLFKTVEFEAKLFAANLPASGSIYYARDLPPSIQKVDIPGSADGLCIGPYVSEEWWFGERGQLRIDRGPHDDSLVVLRSPAGKELAWIRAFGRRRFPFQRAYRETLDYKKQDPEDHKKSLKEYIALAEYLIPKETQLNQPVLRHHDLQPNNISISEDFDITGIIDWQHSTVLPTFLAAGIPKYFQNYDDEESQIFSPPKYPAGLETMEEDDRAAALEQFRRRHVHFFYLGFTQRMNEPHWRALEQAGELLKRRIFTDAGNPWEGLNTPLQLDILNLVRNLSEIATANTDGTTPTCPVLDEALREVDSTLETVRSAIGISSDGWMPNERYEASKAMAKWVKERGLAEADGDPWLKEMSERHWPFDDHDEEE</sequence>
<reference evidence="2" key="1">
    <citation type="journal article" date="2020" name="Stud. Mycol.">
        <title>101 Dothideomycetes genomes: a test case for predicting lifestyles and emergence of pathogens.</title>
        <authorList>
            <person name="Haridas S."/>
            <person name="Albert R."/>
            <person name="Binder M."/>
            <person name="Bloem J."/>
            <person name="Labutti K."/>
            <person name="Salamov A."/>
            <person name="Andreopoulos B."/>
            <person name="Baker S."/>
            <person name="Barry K."/>
            <person name="Bills G."/>
            <person name="Bluhm B."/>
            <person name="Cannon C."/>
            <person name="Castanera R."/>
            <person name="Culley D."/>
            <person name="Daum C."/>
            <person name="Ezra D."/>
            <person name="Gonzalez J."/>
            <person name="Henrissat B."/>
            <person name="Kuo A."/>
            <person name="Liang C."/>
            <person name="Lipzen A."/>
            <person name="Lutzoni F."/>
            <person name="Magnuson J."/>
            <person name="Mondo S."/>
            <person name="Nolan M."/>
            <person name="Ohm R."/>
            <person name="Pangilinan J."/>
            <person name="Park H.-J."/>
            <person name="Ramirez L."/>
            <person name="Alfaro M."/>
            <person name="Sun H."/>
            <person name="Tritt A."/>
            <person name="Yoshinaga Y."/>
            <person name="Zwiers L.-H."/>
            <person name="Turgeon B."/>
            <person name="Goodwin S."/>
            <person name="Spatafora J."/>
            <person name="Crous P."/>
            <person name="Grigoriev I."/>
        </authorList>
    </citation>
    <scope>NUCLEOTIDE SEQUENCE</scope>
    <source>
        <strain evidence="2">CBS 379.55</strain>
    </source>
</reference>
<gene>
    <name evidence="2" type="ORF">EI97DRAFT_492784</name>
</gene>
<dbReference type="AlphaFoldDB" id="A0A6A6JPT4"/>
<proteinExistence type="predicted"/>
<dbReference type="SUPFAM" id="SSF56112">
    <property type="entry name" value="Protein kinase-like (PK-like)"/>
    <property type="match status" value="1"/>
</dbReference>
<dbReference type="PANTHER" id="PTHR36091">
    <property type="entry name" value="ALTERED INHERITANCE OF MITOCHONDRIA PROTEIN 9, MITOCHONDRIAL"/>
    <property type="match status" value="1"/>
</dbReference>
<evidence type="ECO:0000259" key="1">
    <source>
        <dbReference type="Pfam" id="PF01636"/>
    </source>
</evidence>
<dbReference type="InterPro" id="IPR051035">
    <property type="entry name" value="Mito_inheritance_9"/>
</dbReference>
<keyword evidence="3" id="KW-1185">Reference proteome</keyword>
<protein>
    <submittedName>
        <fullName evidence="2">Kinase-like protein</fullName>
    </submittedName>
</protein>
<dbReference type="Proteomes" id="UP000800097">
    <property type="component" value="Unassembled WGS sequence"/>
</dbReference>
<dbReference type="RefSeq" id="XP_033655813.1">
    <property type="nucleotide sequence ID" value="XM_033802335.1"/>
</dbReference>
<keyword evidence="2" id="KW-0418">Kinase</keyword>
<organism evidence="2 3">
    <name type="scientific">Westerdykella ornata</name>
    <dbReference type="NCBI Taxonomy" id="318751"/>
    <lineage>
        <taxon>Eukaryota</taxon>
        <taxon>Fungi</taxon>
        <taxon>Dikarya</taxon>
        <taxon>Ascomycota</taxon>
        <taxon>Pezizomycotina</taxon>
        <taxon>Dothideomycetes</taxon>
        <taxon>Pleosporomycetidae</taxon>
        <taxon>Pleosporales</taxon>
        <taxon>Sporormiaceae</taxon>
        <taxon>Westerdykella</taxon>
    </lineage>
</organism>
<dbReference type="EMBL" id="ML986488">
    <property type="protein sequence ID" value="KAF2278274.1"/>
    <property type="molecule type" value="Genomic_DNA"/>
</dbReference>
<dbReference type="InterPro" id="IPR002575">
    <property type="entry name" value="Aminoglycoside_PTrfase"/>
</dbReference>
<evidence type="ECO:0000313" key="3">
    <source>
        <dbReference type="Proteomes" id="UP000800097"/>
    </source>
</evidence>
<dbReference type="Pfam" id="PF01636">
    <property type="entry name" value="APH"/>
    <property type="match status" value="1"/>
</dbReference>
<dbReference type="Gene3D" id="3.30.200.20">
    <property type="entry name" value="Phosphorylase Kinase, domain 1"/>
    <property type="match status" value="1"/>
</dbReference>
<accession>A0A6A6JPT4</accession>
<dbReference type="OrthoDB" id="10003767at2759"/>
<dbReference type="Gene3D" id="3.90.1200.10">
    <property type="match status" value="1"/>
</dbReference>
<dbReference type="PANTHER" id="PTHR36091:SF2">
    <property type="entry name" value="AMINOGLYCOSIDE PHOSPHOTRANSFERASE DOMAIN-CONTAINING PROTEIN"/>
    <property type="match status" value="1"/>
</dbReference>
<evidence type="ECO:0000313" key="2">
    <source>
        <dbReference type="EMBL" id="KAF2278274.1"/>
    </source>
</evidence>
<dbReference type="InterPro" id="IPR011009">
    <property type="entry name" value="Kinase-like_dom_sf"/>
</dbReference>